<reference evidence="2 3" key="1">
    <citation type="submission" date="2019-12" db="EMBL/GenBank/DDBJ databases">
        <authorList>
            <person name="Alioto T."/>
            <person name="Alioto T."/>
            <person name="Gomez Garrido J."/>
        </authorList>
    </citation>
    <scope>NUCLEOTIDE SEQUENCE [LARGE SCALE GENOMIC DNA]</scope>
</reference>
<gene>
    <name evidence="2" type="ORF">OLEA9_A002507</name>
</gene>
<dbReference type="AlphaFoldDB" id="A0A8S0QZZ0"/>
<feature type="compositionally biased region" description="Acidic residues" evidence="1">
    <location>
        <begin position="9"/>
        <end position="28"/>
    </location>
</feature>
<dbReference type="Gramene" id="OE9A002507T1">
    <property type="protein sequence ID" value="OE9A002507C1"/>
    <property type="gene ID" value="OE9A002507"/>
</dbReference>
<dbReference type="EMBL" id="CACTIH010002030">
    <property type="protein sequence ID" value="CAA2971904.1"/>
    <property type="molecule type" value="Genomic_DNA"/>
</dbReference>
<evidence type="ECO:0000313" key="3">
    <source>
        <dbReference type="Proteomes" id="UP000594638"/>
    </source>
</evidence>
<evidence type="ECO:0000313" key="2">
    <source>
        <dbReference type="EMBL" id="CAA2971904.1"/>
    </source>
</evidence>
<comment type="caution">
    <text evidence="2">The sequence shown here is derived from an EMBL/GenBank/DDBJ whole genome shotgun (WGS) entry which is preliminary data.</text>
</comment>
<name>A0A8S0QZZ0_OLEEU</name>
<protein>
    <submittedName>
        <fullName evidence="2">Uncharacterized protein</fullName>
    </submittedName>
</protein>
<evidence type="ECO:0000256" key="1">
    <source>
        <dbReference type="SAM" id="MobiDB-lite"/>
    </source>
</evidence>
<organism evidence="2 3">
    <name type="scientific">Olea europaea subsp. europaea</name>
    <dbReference type="NCBI Taxonomy" id="158383"/>
    <lineage>
        <taxon>Eukaryota</taxon>
        <taxon>Viridiplantae</taxon>
        <taxon>Streptophyta</taxon>
        <taxon>Embryophyta</taxon>
        <taxon>Tracheophyta</taxon>
        <taxon>Spermatophyta</taxon>
        <taxon>Magnoliopsida</taxon>
        <taxon>eudicotyledons</taxon>
        <taxon>Gunneridae</taxon>
        <taxon>Pentapetalae</taxon>
        <taxon>asterids</taxon>
        <taxon>lamiids</taxon>
        <taxon>Lamiales</taxon>
        <taxon>Oleaceae</taxon>
        <taxon>Oleeae</taxon>
        <taxon>Olea</taxon>
    </lineage>
</organism>
<keyword evidence="3" id="KW-1185">Reference proteome</keyword>
<accession>A0A8S0QZZ0</accession>
<sequence>MTDGNEQSTVDEVDDDPDFNDSDHDLYDDDDMLFERNVTEGIEIGMRIALHDEVAPEYDSLSNASSEELKIGSSSDGEENIGKLSFPEFSSATGKENPELEIEAIFANGRRWKNEPRTMKKPCLRGATSVFVRAAFGNGVEVFWGLCSGRIVAWAAGNSDWVAGI</sequence>
<feature type="region of interest" description="Disordered" evidence="1">
    <location>
        <begin position="59"/>
        <end position="95"/>
    </location>
</feature>
<feature type="region of interest" description="Disordered" evidence="1">
    <location>
        <begin position="1"/>
        <end position="28"/>
    </location>
</feature>
<dbReference type="Proteomes" id="UP000594638">
    <property type="component" value="Unassembled WGS sequence"/>
</dbReference>
<dbReference type="OrthoDB" id="1732944at2759"/>
<proteinExistence type="predicted"/>